<evidence type="ECO:0000256" key="6">
    <source>
        <dbReference type="ARBA" id="ARBA00023242"/>
    </source>
</evidence>
<comment type="similarity">
    <text evidence="3">Belongs to the nitroreductase family.</text>
</comment>
<evidence type="ECO:0000256" key="1">
    <source>
        <dbReference type="ARBA" id="ARBA00004123"/>
    </source>
</evidence>
<accession>A0A1A6AFJ0</accession>
<evidence type="ECO:0000259" key="7">
    <source>
        <dbReference type="Pfam" id="PF00881"/>
    </source>
</evidence>
<dbReference type="EMBL" id="CP144530">
    <property type="protein sequence ID" value="WWC58072.1"/>
    <property type="molecule type" value="Genomic_DNA"/>
</dbReference>
<dbReference type="GO" id="GO:0034599">
    <property type="term" value="P:cellular response to oxidative stress"/>
    <property type="evidence" value="ECO:0007669"/>
    <property type="project" value="InterPro"/>
</dbReference>
<dbReference type="GO" id="GO:0005737">
    <property type="term" value="C:cytoplasm"/>
    <property type="evidence" value="ECO:0007669"/>
    <property type="project" value="UniProtKB-SubCell"/>
</dbReference>
<reference evidence="9" key="2">
    <citation type="submission" date="2013-07" db="EMBL/GenBank/DDBJ databases">
        <authorList>
            <consortium name="The Broad Institute Genome Sequencing Platform"/>
            <person name="Cuomo C."/>
            <person name="Litvintseva A."/>
            <person name="Chen Y."/>
            <person name="Heitman J."/>
            <person name="Sun S."/>
            <person name="Springer D."/>
            <person name="Dromer F."/>
            <person name="Young S.K."/>
            <person name="Zeng Q."/>
            <person name="Gargeya S."/>
            <person name="Fitzgerald M."/>
            <person name="Abouelleil A."/>
            <person name="Alvarado L."/>
            <person name="Berlin A.M."/>
            <person name="Chapman S.B."/>
            <person name="Dewar J."/>
            <person name="Goldberg J."/>
            <person name="Griggs A."/>
            <person name="Gujja S."/>
            <person name="Hansen M."/>
            <person name="Howarth C."/>
            <person name="Imamovic A."/>
            <person name="Larimer J."/>
            <person name="McCowan C."/>
            <person name="Murphy C."/>
            <person name="Pearson M."/>
            <person name="Priest M."/>
            <person name="Roberts A."/>
            <person name="Saif S."/>
            <person name="Shea T."/>
            <person name="Sykes S."/>
            <person name="Wortman J."/>
            <person name="Nusbaum C."/>
            <person name="Birren B."/>
        </authorList>
    </citation>
    <scope>NUCLEOTIDE SEQUENCE</scope>
    <source>
        <strain evidence="9">CBS 10117</strain>
    </source>
</reference>
<evidence type="ECO:0000313" key="10">
    <source>
        <dbReference type="Proteomes" id="UP000078595"/>
    </source>
</evidence>
<protein>
    <submittedName>
        <fullName evidence="8">Nitroreductase</fullName>
    </submittedName>
</protein>
<proteinExistence type="inferred from homology"/>
<evidence type="ECO:0000256" key="2">
    <source>
        <dbReference type="ARBA" id="ARBA00004496"/>
    </source>
</evidence>
<dbReference type="AlphaFoldDB" id="A0A1A6AFJ0"/>
<dbReference type="KEGG" id="kdj:28964309"/>
<dbReference type="OrthoDB" id="2138173at2759"/>
<reference evidence="9" key="3">
    <citation type="submission" date="2024-02" db="EMBL/GenBank/DDBJ databases">
        <title>Comparative genomics of Cryptococcus and Kwoniella reveals pathogenesis evolution and contrasting modes of karyotype evolution via chromosome fusion or intercentromeric recombination.</title>
        <authorList>
            <person name="Coelho M.A."/>
            <person name="David-Palma M."/>
            <person name="Shea T."/>
            <person name="Bowers K."/>
            <person name="McGinley-Smith S."/>
            <person name="Mohammad A.W."/>
            <person name="Gnirke A."/>
            <person name="Yurkov A.M."/>
            <person name="Nowrousian M."/>
            <person name="Sun S."/>
            <person name="Cuomo C.A."/>
            <person name="Heitman J."/>
        </authorList>
    </citation>
    <scope>NUCLEOTIDE SEQUENCE</scope>
    <source>
        <strain evidence="9">CBS 10117</strain>
    </source>
</reference>
<dbReference type="Pfam" id="PF00881">
    <property type="entry name" value="Nitroreductase"/>
    <property type="match status" value="1"/>
</dbReference>
<sequence>MSEVKSKSAAFFEAIENRRSYYNLTKESPLSNDQLKEIVQKAVKFAPTSFNGQQSRAVLVTGKKHEELWDTVLEAYKPTLGGNKEQEAFWTDKIATQYKAGYGSVIFFEDQDVINAFAGKMPFLSQHFPIWSENSAGILQYIVWTALEAEGYGASLQHFGGFVPQVQTDVNKLLDLSPQWKNTAILPFGVPSGPPGQPGKGEKTFEPLENRTKFFFD</sequence>
<keyword evidence="5" id="KW-0560">Oxidoreductase</keyword>
<gene>
    <name evidence="8" type="ORF">I303_00610</name>
    <name evidence="9" type="ORF">I303_100607</name>
</gene>
<dbReference type="GO" id="GO:0016491">
    <property type="term" value="F:oxidoreductase activity"/>
    <property type="evidence" value="ECO:0007669"/>
    <property type="project" value="UniProtKB-KW"/>
</dbReference>
<keyword evidence="6" id="KW-0539">Nucleus</keyword>
<comment type="subcellular location">
    <subcellularLocation>
        <location evidence="2">Cytoplasm</location>
    </subcellularLocation>
    <subcellularLocation>
        <location evidence="1">Nucleus</location>
    </subcellularLocation>
</comment>
<dbReference type="Proteomes" id="UP000078595">
    <property type="component" value="Chromosome 1"/>
</dbReference>
<dbReference type="PANTHER" id="PTHR43035:SF1">
    <property type="entry name" value="FATTY ACID REPRESSION MUTANT PROTEIN 2-RELATED"/>
    <property type="match status" value="1"/>
</dbReference>
<keyword evidence="10" id="KW-1185">Reference proteome</keyword>
<dbReference type="InterPro" id="IPR029479">
    <property type="entry name" value="Nitroreductase"/>
</dbReference>
<dbReference type="RefSeq" id="XP_018266635.1">
    <property type="nucleotide sequence ID" value="XM_018403981.1"/>
</dbReference>
<dbReference type="GeneID" id="28964309"/>
<organism evidence="8">
    <name type="scientific">Kwoniella dejecticola CBS 10117</name>
    <dbReference type="NCBI Taxonomy" id="1296121"/>
    <lineage>
        <taxon>Eukaryota</taxon>
        <taxon>Fungi</taxon>
        <taxon>Dikarya</taxon>
        <taxon>Basidiomycota</taxon>
        <taxon>Agaricomycotina</taxon>
        <taxon>Tremellomycetes</taxon>
        <taxon>Tremellales</taxon>
        <taxon>Cryptococcaceae</taxon>
        <taxon>Kwoniella</taxon>
    </lineage>
</organism>
<dbReference type="SUPFAM" id="SSF55469">
    <property type="entry name" value="FMN-dependent nitroreductase-like"/>
    <property type="match status" value="1"/>
</dbReference>
<dbReference type="GO" id="GO:0005634">
    <property type="term" value="C:nucleus"/>
    <property type="evidence" value="ECO:0007669"/>
    <property type="project" value="UniProtKB-SubCell"/>
</dbReference>
<feature type="domain" description="Nitroreductase" evidence="7">
    <location>
        <begin position="15"/>
        <end position="189"/>
    </location>
</feature>
<dbReference type="InterPro" id="IPR033877">
    <property type="entry name" value="Frm2/Hbn1"/>
</dbReference>
<evidence type="ECO:0000256" key="4">
    <source>
        <dbReference type="ARBA" id="ARBA00022490"/>
    </source>
</evidence>
<evidence type="ECO:0000313" key="9">
    <source>
        <dbReference type="EMBL" id="WWC58072.1"/>
    </source>
</evidence>
<evidence type="ECO:0000256" key="5">
    <source>
        <dbReference type="ARBA" id="ARBA00023002"/>
    </source>
</evidence>
<dbReference type="Gene3D" id="3.40.109.10">
    <property type="entry name" value="NADH Oxidase"/>
    <property type="match status" value="1"/>
</dbReference>
<keyword evidence="4" id="KW-0963">Cytoplasm</keyword>
<dbReference type="InterPro" id="IPR000415">
    <property type="entry name" value="Nitroreductase-like"/>
</dbReference>
<dbReference type="EMBL" id="KI894027">
    <property type="protein sequence ID" value="OBR88793.1"/>
    <property type="molecule type" value="Genomic_DNA"/>
</dbReference>
<evidence type="ECO:0000256" key="3">
    <source>
        <dbReference type="ARBA" id="ARBA00007118"/>
    </source>
</evidence>
<dbReference type="STRING" id="1296121.A0A1A6AFJ0"/>
<dbReference type="VEuPathDB" id="FungiDB:I303_00610"/>
<dbReference type="CDD" id="cd02140">
    <property type="entry name" value="Frm2-like"/>
    <property type="match status" value="1"/>
</dbReference>
<evidence type="ECO:0000313" key="8">
    <source>
        <dbReference type="EMBL" id="OBR88793.1"/>
    </source>
</evidence>
<name>A0A1A6AFJ0_9TREE</name>
<dbReference type="FunFam" id="3.40.109.10:FF:000001">
    <property type="entry name" value="Nitroreductase family"/>
    <property type="match status" value="1"/>
</dbReference>
<dbReference type="PANTHER" id="PTHR43035">
    <property type="entry name" value="FATTY ACID REPRESSION MUTANT PROTEIN 2-RELATED"/>
    <property type="match status" value="1"/>
</dbReference>
<reference evidence="8" key="1">
    <citation type="submission" date="2013-07" db="EMBL/GenBank/DDBJ databases">
        <title>The Genome Sequence of Cryptococcus dejecticola CBS10117.</title>
        <authorList>
            <consortium name="The Broad Institute Genome Sequencing Platform"/>
            <person name="Cuomo C."/>
            <person name="Litvintseva A."/>
            <person name="Chen Y."/>
            <person name="Heitman J."/>
            <person name="Sun S."/>
            <person name="Springer D."/>
            <person name="Dromer F."/>
            <person name="Young S.K."/>
            <person name="Zeng Q."/>
            <person name="Gargeya S."/>
            <person name="Fitzgerald M."/>
            <person name="Abouelleil A."/>
            <person name="Alvarado L."/>
            <person name="Berlin A.M."/>
            <person name="Chapman S.B."/>
            <person name="Dewar J."/>
            <person name="Goldberg J."/>
            <person name="Griggs A."/>
            <person name="Gujja S."/>
            <person name="Hansen M."/>
            <person name="Howarth C."/>
            <person name="Imamovic A."/>
            <person name="Larimer J."/>
            <person name="McCowan C."/>
            <person name="Murphy C."/>
            <person name="Pearson M."/>
            <person name="Priest M."/>
            <person name="Roberts A."/>
            <person name="Saif S."/>
            <person name="Shea T."/>
            <person name="Sykes S."/>
            <person name="Wortman J."/>
            <person name="Nusbaum C."/>
            <person name="Birren B."/>
        </authorList>
    </citation>
    <scope>NUCLEOTIDE SEQUENCE [LARGE SCALE GENOMIC DNA]</scope>
    <source>
        <strain evidence="8">CBS 10117</strain>
    </source>
</reference>